<organism evidence="2 3">
    <name type="scientific">Thermus tengchongensis</name>
    <dbReference type="NCBI Taxonomy" id="1214928"/>
    <lineage>
        <taxon>Bacteria</taxon>
        <taxon>Thermotogati</taxon>
        <taxon>Deinococcota</taxon>
        <taxon>Deinococci</taxon>
        <taxon>Thermales</taxon>
        <taxon>Thermaceae</taxon>
        <taxon>Thermus</taxon>
    </lineage>
</organism>
<dbReference type="Pfam" id="PF03235">
    <property type="entry name" value="GmrSD_N"/>
    <property type="match status" value="1"/>
</dbReference>
<name>A0A4Y9FDE5_9DEIN</name>
<dbReference type="EMBL" id="SJZF01000005">
    <property type="protein sequence ID" value="TFU26872.1"/>
    <property type="molecule type" value="Genomic_DNA"/>
</dbReference>
<evidence type="ECO:0000259" key="1">
    <source>
        <dbReference type="Pfam" id="PF03235"/>
    </source>
</evidence>
<gene>
    <name evidence="2" type="ORF">E0687_03875</name>
</gene>
<dbReference type="Gene3D" id="1.10.30.50">
    <property type="match status" value="1"/>
</dbReference>
<evidence type="ECO:0000313" key="3">
    <source>
        <dbReference type="Proteomes" id="UP000297668"/>
    </source>
</evidence>
<protein>
    <submittedName>
        <fullName evidence="2">DUF262 domain-containing protein</fullName>
    </submittedName>
</protein>
<dbReference type="Proteomes" id="UP000297668">
    <property type="component" value="Unassembled WGS sequence"/>
</dbReference>
<dbReference type="PANTHER" id="PTHR37292">
    <property type="entry name" value="VNG6097C"/>
    <property type="match status" value="1"/>
</dbReference>
<reference evidence="2 3" key="1">
    <citation type="submission" date="2019-03" db="EMBL/GenBank/DDBJ databases">
        <title>Thermus tengchongensis species for the arsenic transformation mechanism.</title>
        <authorList>
            <person name="Yuan G.C."/>
        </authorList>
    </citation>
    <scope>NUCLEOTIDE SEQUENCE [LARGE SCALE GENOMIC DNA]</scope>
    <source>
        <strain evidence="2 3">15W</strain>
    </source>
</reference>
<accession>A0A4Y9FDE5</accession>
<dbReference type="InterPro" id="IPR004919">
    <property type="entry name" value="GmrSD_N"/>
</dbReference>
<dbReference type="RefSeq" id="WP_135259812.1">
    <property type="nucleotide sequence ID" value="NZ_SJZF01000005.1"/>
</dbReference>
<evidence type="ECO:0000313" key="2">
    <source>
        <dbReference type="EMBL" id="TFU26872.1"/>
    </source>
</evidence>
<sequence length="563" mass="64880">MQTGSLSIRQLLRKAKAKQFKLPQFQRDFVWNEAQVALLIDSIARNYPIGSLLLLEPSPDIQLSTRSLQAAITEMDQSIPINDAGVAPENSDVPEAQELLILDGQQRLTSIVRVLLNANPTKTYWFDLREIYESFHEERADWIKQTKGKTTDATRNDGRWVRADLILEGEEQQYVIRYFLSQEEDKAMHAIQKVHRVFETIRNYQVPYILLEGQEGVEAICRIFETINSTGTRLTTFDLAVARYFPHPDLRDLYEKARHQHPVLSEFDVDGERLLQVIVLLEKGREPSRSEQLNLTKDDIIKHWGAAVNALVRAINWARRECGLEPQFYVGESQLVALASVLAGLSEKQQEHFLTQKHDQLVEWFFSNIMQSGFRATNYRIFVHYQSLQILREHGYIPEEDIPTVKLDVDTLIRLAKSDNRYKAALALLRRYVKEDFYSGATISSDNFEIHHFFPRSFGAKKYVDSIANLIPVTKDTNRFLSNRNPSDYMRDLIRKGNFHALNKRLAGALLPIQINAEGIVEPNILSDDQYNTFIQERGKMILQKIREITGNRFAETIGETGE</sequence>
<dbReference type="AlphaFoldDB" id="A0A4Y9FDE5"/>
<comment type="caution">
    <text evidence="2">The sequence shown here is derived from an EMBL/GenBank/DDBJ whole genome shotgun (WGS) entry which is preliminary data.</text>
</comment>
<dbReference type="PANTHER" id="PTHR37292:SF2">
    <property type="entry name" value="DUF262 DOMAIN-CONTAINING PROTEIN"/>
    <property type="match status" value="1"/>
</dbReference>
<feature type="domain" description="GmrSD restriction endonucleases N-terminal" evidence="1">
    <location>
        <begin position="8"/>
        <end position="245"/>
    </location>
</feature>
<proteinExistence type="predicted"/>